<gene>
    <name evidence="2" type="ORF">FN846DRAFT_992377</name>
</gene>
<protein>
    <submittedName>
        <fullName evidence="2">Uncharacterized protein</fullName>
    </submittedName>
</protein>
<keyword evidence="3" id="KW-1185">Reference proteome</keyword>
<feature type="region of interest" description="Disordered" evidence="1">
    <location>
        <begin position="107"/>
        <end position="174"/>
    </location>
</feature>
<feature type="compositionally biased region" description="Acidic residues" evidence="1">
    <location>
        <begin position="142"/>
        <end position="174"/>
    </location>
</feature>
<dbReference type="EMBL" id="VXIS01000197">
    <property type="protein sequence ID" value="KAA8897518.1"/>
    <property type="molecule type" value="Genomic_DNA"/>
</dbReference>
<organism evidence="2 3">
    <name type="scientific">Sphaerosporella brunnea</name>
    <dbReference type="NCBI Taxonomy" id="1250544"/>
    <lineage>
        <taxon>Eukaryota</taxon>
        <taxon>Fungi</taxon>
        <taxon>Dikarya</taxon>
        <taxon>Ascomycota</taxon>
        <taxon>Pezizomycotina</taxon>
        <taxon>Pezizomycetes</taxon>
        <taxon>Pezizales</taxon>
        <taxon>Pyronemataceae</taxon>
        <taxon>Sphaerosporella</taxon>
    </lineage>
</organism>
<sequence>MPRSARKSILKKANQPLTRRRVKFSSTAHHIRQRKDKYVYYIDELPAALQSLDGEPCALHDVAFDLKSRYNQLPKGVIIKITVELPRSLEYVRWPQALILQAVGVEEGAEEEGDDHDDDYGYHYYGYDDNEEEFKMQQSNDTEVEGKEEEVEQQVEDSEEEAEEEESGEGVDLV</sequence>
<evidence type="ECO:0000313" key="3">
    <source>
        <dbReference type="Proteomes" id="UP000326924"/>
    </source>
</evidence>
<comment type="caution">
    <text evidence="2">The sequence shown here is derived from an EMBL/GenBank/DDBJ whole genome shotgun (WGS) entry which is preliminary data.</text>
</comment>
<name>A0A5J5EM99_9PEZI</name>
<dbReference type="Proteomes" id="UP000326924">
    <property type="component" value="Unassembled WGS sequence"/>
</dbReference>
<dbReference type="AlphaFoldDB" id="A0A5J5EM99"/>
<proteinExistence type="predicted"/>
<accession>A0A5J5EM99</accession>
<feature type="compositionally biased region" description="Acidic residues" evidence="1">
    <location>
        <begin position="107"/>
        <end position="118"/>
    </location>
</feature>
<evidence type="ECO:0000256" key="1">
    <source>
        <dbReference type="SAM" id="MobiDB-lite"/>
    </source>
</evidence>
<dbReference type="InParanoid" id="A0A5J5EM99"/>
<reference evidence="2 3" key="1">
    <citation type="submission" date="2019-09" db="EMBL/GenBank/DDBJ databases">
        <title>Draft genome of the ectomycorrhizal ascomycete Sphaerosporella brunnea.</title>
        <authorList>
            <consortium name="DOE Joint Genome Institute"/>
            <person name="Benucci G.M."/>
            <person name="Marozzi G."/>
            <person name="Antonielli L."/>
            <person name="Sanchez S."/>
            <person name="Marco P."/>
            <person name="Wang X."/>
            <person name="Falini L.B."/>
            <person name="Barry K."/>
            <person name="Haridas S."/>
            <person name="Lipzen A."/>
            <person name="Labutti K."/>
            <person name="Grigoriev I.V."/>
            <person name="Murat C."/>
            <person name="Martin F."/>
            <person name="Albertini E."/>
            <person name="Donnini D."/>
            <person name="Bonito G."/>
        </authorList>
    </citation>
    <scope>NUCLEOTIDE SEQUENCE [LARGE SCALE GENOMIC DNA]</scope>
    <source>
        <strain evidence="2 3">Sb_GMNB300</strain>
    </source>
</reference>
<evidence type="ECO:0000313" key="2">
    <source>
        <dbReference type="EMBL" id="KAA8897518.1"/>
    </source>
</evidence>